<dbReference type="PROSITE" id="PS51112">
    <property type="entry name" value="AMMECR1"/>
    <property type="match status" value="1"/>
</dbReference>
<dbReference type="NCBIfam" id="TIGR00296">
    <property type="entry name" value="TIGR00296 family protein"/>
    <property type="match status" value="1"/>
</dbReference>
<dbReference type="InterPro" id="IPR036071">
    <property type="entry name" value="AMMECR1_dom_sf"/>
</dbReference>
<proteinExistence type="predicted"/>
<evidence type="ECO:0000313" key="3">
    <source>
        <dbReference type="Proteomes" id="UP000287853"/>
    </source>
</evidence>
<dbReference type="PANTHER" id="PTHR13016:SF0">
    <property type="entry name" value="AMME SYNDROME CANDIDATE GENE 1 PROTEIN"/>
    <property type="match status" value="1"/>
</dbReference>
<dbReference type="AlphaFoldDB" id="A0A3S3RQX3"/>
<dbReference type="InterPro" id="IPR027485">
    <property type="entry name" value="AMMECR1_N"/>
</dbReference>
<accession>A0A3S3RQX3</accession>
<keyword evidence="3" id="KW-1185">Reference proteome</keyword>
<dbReference type="Proteomes" id="UP000287853">
    <property type="component" value="Unassembled WGS sequence"/>
</dbReference>
<dbReference type="EMBL" id="MTKO01000073">
    <property type="protein sequence ID" value="RWX45752.1"/>
    <property type="molecule type" value="Genomic_DNA"/>
</dbReference>
<dbReference type="PANTHER" id="PTHR13016">
    <property type="entry name" value="AMMECR1 HOMOLOG"/>
    <property type="match status" value="1"/>
</dbReference>
<organism evidence="2 3">
    <name type="scientific">Candidatus Electrothrix aarhusensis</name>
    <dbReference type="NCBI Taxonomy" id="1859131"/>
    <lineage>
        <taxon>Bacteria</taxon>
        <taxon>Pseudomonadati</taxon>
        <taxon>Thermodesulfobacteriota</taxon>
        <taxon>Desulfobulbia</taxon>
        <taxon>Desulfobulbales</taxon>
        <taxon>Desulfobulbaceae</taxon>
        <taxon>Candidatus Electrothrix</taxon>
    </lineage>
</organism>
<dbReference type="Gene3D" id="3.30.700.20">
    <property type="entry name" value="Hypothetical protein ph0010, domain 1"/>
    <property type="match status" value="1"/>
</dbReference>
<evidence type="ECO:0000313" key="2">
    <source>
        <dbReference type="EMBL" id="RWX45752.1"/>
    </source>
</evidence>
<sequence length="195" mass="21978">MLTDLQKKILLRLARQTIEEELGQQATDPVAHEELHAQELRQHRGVFVTLNFDGMLRGCIGSLLGLEPLIAGVRRQAINAALRDNRFPLLTVDELPEVVIEISVLTPPQNLEYTDNTDLINRLQPGIDGVILKIPGGAGATFLPQVWEQLPEPETFLRHLCLKAGLPRDSWQHGDLTVQTYQACHFDEQKFFKKS</sequence>
<protein>
    <recommendedName>
        <fullName evidence="1">AMMECR1 domain-containing protein</fullName>
    </recommendedName>
</protein>
<dbReference type="SUPFAM" id="SSF143447">
    <property type="entry name" value="AMMECR1-like"/>
    <property type="match status" value="1"/>
</dbReference>
<dbReference type="InterPro" id="IPR027623">
    <property type="entry name" value="AmmeMemoSam_A"/>
</dbReference>
<dbReference type="Pfam" id="PF01871">
    <property type="entry name" value="AMMECR1"/>
    <property type="match status" value="1"/>
</dbReference>
<comment type="caution">
    <text evidence="2">The sequence shown here is derived from an EMBL/GenBank/DDBJ whole genome shotgun (WGS) entry which is preliminary data.</text>
</comment>
<name>A0A3S3RQX3_9BACT</name>
<gene>
    <name evidence="2" type="ORF">H206_00665</name>
</gene>
<dbReference type="NCBIfam" id="TIGR04335">
    <property type="entry name" value="AmmeMemoSam_A"/>
    <property type="match status" value="1"/>
</dbReference>
<evidence type="ECO:0000259" key="1">
    <source>
        <dbReference type="PROSITE" id="PS51112"/>
    </source>
</evidence>
<dbReference type="InterPro" id="IPR023473">
    <property type="entry name" value="AMMECR1"/>
</dbReference>
<reference evidence="2 3" key="1">
    <citation type="submission" date="2017-01" db="EMBL/GenBank/DDBJ databases">
        <title>The cable genome- insights into the physiology and evolution of filamentous bacteria capable of sulfide oxidation via long distance electron transfer.</title>
        <authorList>
            <person name="Schreiber L."/>
            <person name="Bjerg J.T."/>
            <person name="Boggild A."/>
            <person name="Van De Vossenberg J."/>
            <person name="Meysman F."/>
            <person name="Nielsen L.P."/>
            <person name="Schramm A."/>
            <person name="Kjeldsen K.U."/>
        </authorList>
    </citation>
    <scope>NUCLEOTIDE SEQUENCE [LARGE SCALE GENOMIC DNA]</scope>
    <source>
        <strain evidence="2">MCF</strain>
    </source>
</reference>
<dbReference type="Gene3D" id="3.30.1490.150">
    <property type="entry name" value="Hypothetical protein ph0010, domain 2"/>
    <property type="match status" value="1"/>
</dbReference>
<feature type="domain" description="AMMECR1" evidence="1">
    <location>
        <begin position="5"/>
        <end position="195"/>
    </location>
</feature>
<dbReference type="InterPro" id="IPR002733">
    <property type="entry name" value="AMMECR1_domain"/>
</dbReference>